<dbReference type="PROSITE" id="PS00018">
    <property type="entry name" value="EF_HAND_1"/>
    <property type="match status" value="4"/>
</dbReference>
<evidence type="ECO:0000256" key="1">
    <source>
        <dbReference type="ARBA" id="ARBA00004162"/>
    </source>
</evidence>
<feature type="compositionally biased region" description="Low complexity" evidence="17">
    <location>
        <begin position="39"/>
        <end position="48"/>
    </location>
</feature>
<dbReference type="FunFam" id="1.10.238.10:FF:000003">
    <property type="entry name" value="Calmodulin A"/>
    <property type="match status" value="1"/>
</dbReference>
<dbReference type="CDD" id="cd00051">
    <property type="entry name" value="EFh"/>
    <property type="match status" value="1"/>
</dbReference>
<dbReference type="GO" id="GO:0005524">
    <property type="term" value="F:ATP binding"/>
    <property type="evidence" value="ECO:0007669"/>
    <property type="project" value="UniProtKB-UniRule"/>
</dbReference>
<keyword evidence="9" id="KW-0418">Kinase</keyword>
<dbReference type="SUPFAM" id="SSF47473">
    <property type="entry name" value="EF-hand"/>
    <property type="match status" value="1"/>
</dbReference>
<dbReference type="EC" id="2.7.11.1" evidence="2"/>
<evidence type="ECO:0000256" key="8">
    <source>
        <dbReference type="ARBA" id="ARBA00022741"/>
    </source>
</evidence>
<dbReference type="InterPro" id="IPR017441">
    <property type="entry name" value="Protein_kinase_ATP_BS"/>
</dbReference>
<evidence type="ECO:0000256" key="4">
    <source>
        <dbReference type="ARBA" id="ARBA00022527"/>
    </source>
</evidence>
<comment type="caution">
    <text evidence="21">The sequence shown here is derived from an EMBL/GenBank/DDBJ whole genome shotgun (WGS) entry which is preliminary data.</text>
</comment>
<dbReference type="PROSITE" id="PS00108">
    <property type="entry name" value="PROTEIN_KINASE_ST"/>
    <property type="match status" value="1"/>
</dbReference>
<dbReference type="InterPro" id="IPR011009">
    <property type="entry name" value="Kinase-like_dom_sf"/>
</dbReference>
<dbReference type="CDD" id="cd14066">
    <property type="entry name" value="STKc_IRAK"/>
    <property type="match status" value="1"/>
</dbReference>
<dbReference type="PROSITE" id="PS00107">
    <property type="entry name" value="PROTEIN_KINASE_ATP"/>
    <property type="match status" value="1"/>
</dbReference>
<keyword evidence="8 16" id="KW-0547">Nucleotide-binding</keyword>
<dbReference type="SMART" id="SM00220">
    <property type="entry name" value="S_TKc"/>
    <property type="match status" value="1"/>
</dbReference>
<evidence type="ECO:0000256" key="5">
    <source>
        <dbReference type="ARBA" id="ARBA00022679"/>
    </source>
</evidence>
<feature type="compositionally biased region" description="Pro residues" evidence="17">
    <location>
        <begin position="181"/>
        <end position="201"/>
    </location>
</feature>
<evidence type="ECO:0000256" key="3">
    <source>
        <dbReference type="ARBA" id="ARBA00022475"/>
    </source>
</evidence>
<dbReference type="STRING" id="79200.A0A161ZI74"/>
<feature type="compositionally biased region" description="Pro residues" evidence="17">
    <location>
        <begin position="66"/>
        <end position="174"/>
    </location>
</feature>
<evidence type="ECO:0000256" key="13">
    <source>
        <dbReference type="ARBA" id="ARBA00023136"/>
    </source>
</evidence>
<feature type="compositionally biased region" description="Low complexity" evidence="17">
    <location>
        <begin position="202"/>
        <end position="214"/>
    </location>
</feature>
<keyword evidence="12 18" id="KW-1133">Transmembrane helix</keyword>
<dbReference type="PANTHER" id="PTHR47982:SF45">
    <property type="entry name" value="NON-SPECIFIC SERINE_THREONINE PROTEIN KINASE"/>
    <property type="match status" value="1"/>
</dbReference>
<dbReference type="InterPro" id="IPR000719">
    <property type="entry name" value="Prot_kinase_dom"/>
</dbReference>
<dbReference type="PANTHER" id="PTHR47982">
    <property type="entry name" value="PROLINE-RICH RECEPTOR-LIKE PROTEIN KINASE PERK4"/>
    <property type="match status" value="1"/>
</dbReference>
<dbReference type="EMBL" id="LNRQ01000007">
    <property type="protein sequence ID" value="KZM86572.1"/>
    <property type="molecule type" value="Genomic_DNA"/>
</dbReference>
<evidence type="ECO:0000256" key="16">
    <source>
        <dbReference type="PROSITE-ProRule" id="PRU10141"/>
    </source>
</evidence>
<comment type="subcellular location">
    <subcellularLocation>
        <location evidence="1">Cell membrane</location>
        <topology evidence="1">Single-pass membrane protein</topology>
    </subcellularLocation>
</comment>
<reference evidence="21" key="1">
    <citation type="journal article" date="2016" name="Nat. Genet.">
        <title>A high-quality carrot genome assembly provides new insights into carotenoid accumulation and asterid genome evolution.</title>
        <authorList>
            <person name="Iorizzo M."/>
            <person name="Ellison S."/>
            <person name="Senalik D."/>
            <person name="Zeng P."/>
            <person name="Satapoomin P."/>
            <person name="Huang J."/>
            <person name="Bowman M."/>
            <person name="Iovene M."/>
            <person name="Sanseverino W."/>
            <person name="Cavagnaro P."/>
            <person name="Yildiz M."/>
            <person name="Macko-Podgorni A."/>
            <person name="Moranska E."/>
            <person name="Grzebelus E."/>
            <person name="Grzebelus D."/>
            <person name="Ashrafi H."/>
            <person name="Zheng Z."/>
            <person name="Cheng S."/>
            <person name="Spooner D."/>
            <person name="Van Deynze A."/>
            <person name="Simon P."/>
        </authorList>
    </citation>
    <scope>NUCLEOTIDE SEQUENCE [LARGE SCALE GENOMIC DNA]</scope>
    <source>
        <tissue evidence="21">Leaf</tissue>
    </source>
</reference>
<evidence type="ECO:0000259" key="19">
    <source>
        <dbReference type="PROSITE" id="PS50011"/>
    </source>
</evidence>
<dbReference type="PRINTS" id="PR01217">
    <property type="entry name" value="PRICHEXTENSN"/>
</dbReference>
<evidence type="ECO:0000313" key="21">
    <source>
        <dbReference type="EMBL" id="KZM86572.1"/>
    </source>
</evidence>
<evidence type="ECO:0000256" key="11">
    <source>
        <dbReference type="ARBA" id="ARBA00022840"/>
    </source>
</evidence>
<feature type="domain" description="EF-hand" evidence="20">
    <location>
        <begin position="853"/>
        <end position="888"/>
    </location>
</feature>
<comment type="catalytic activity">
    <reaction evidence="15">
        <text>L-seryl-[protein] + ATP = O-phospho-L-seryl-[protein] + ADP + H(+)</text>
        <dbReference type="Rhea" id="RHEA:17989"/>
        <dbReference type="Rhea" id="RHEA-COMP:9863"/>
        <dbReference type="Rhea" id="RHEA-COMP:11604"/>
        <dbReference type="ChEBI" id="CHEBI:15378"/>
        <dbReference type="ChEBI" id="CHEBI:29999"/>
        <dbReference type="ChEBI" id="CHEBI:30616"/>
        <dbReference type="ChEBI" id="CHEBI:83421"/>
        <dbReference type="ChEBI" id="CHEBI:456216"/>
        <dbReference type="EC" id="2.7.11.1"/>
    </reaction>
</comment>
<evidence type="ECO:0000256" key="9">
    <source>
        <dbReference type="ARBA" id="ARBA00022777"/>
    </source>
</evidence>
<feature type="compositionally biased region" description="Low complexity" evidence="17">
    <location>
        <begin position="299"/>
        <end position="317"/>
    </location>
</feature>
<evidence type="ECO:0000256" key="14">
    <source>
        <dbReference type="ARBA" id="ARBA00047899"/>
    </source>
</evidence>
<dbReference type="Gramene" id="KZM86572">
    <property type="protein sequence ID" value="KZM86572"/>
    <property type="gene ID" value="DCAR_023706"/>
</dbReference>
<dbReference type="Pfam" id="PF07714">
    <property type="entry name" value="PK_Tyr_Ser-Thr"/>
    <property type="match status" value="1"/>
</dbReference>
<dbReference type="SUPFAM" id="SSF56112">
    <property type="entry name" value="Protein kinase-like (PK-like)"/>
    <property type="match status" value="1"/>
</dbReference>
<keyword evidence="3" id="KW-1003">Cell membrane</keyword>
<dbReference type="GO" id="GO:0004674">
    <property type="term" value="F:protein serine/threonine kinase activity"/>
    <property type="evidence" value="ECO:0007669"/>
    <property type="project" value="UniProtKB-KW"/>
</dbReference>
<keyword evidence="7" id="KW-0677">Repeat</keyword>
<keyword evidence="4" id="KW-0723">Serine/threonine-protein kinase</keyword>
<dbReference type="Gene3D" id="3.30.200.20">
    <property type="entry name" value="Phosphorylase Kinase, domain 1"/>
    <property type="match status" value="1"/>
</dbReference>
<dbReference type="FunFam" id="1.10.510.10:FF:000173">
    <property type="entry name" value="proline-rich receptor-like protein kinase PERK8"/>
    <property type="match status" value="1"/>
</dbReference>
<feature type="transmembrane region" description="Helical" evidence="18">
    <location>
        <begin position="359"/>
        <end position="380"/>
    </location>
</feature>
<dbReference type="PROSITE" id="PS50011">
    <property type="entry name" value="PROTEIN_KINASE_DOM"/>
    <property type="match status" value="1"/>
</dbReference>
<feature type="domain" description="Protein kinase" evidence="19">
    <location>
        <begin position="457"/>
        <end position="733"/>
    </location>
</feature>
<dbReference type="SMART" id="SM00054">
    <property type="entry name" value="EFh"/>
    <property type="match status" value="4"/>
</dbReference>
<evidence type="ECO:0000256" key="2">
    <source>
        <dbReference type="ARBA" id="ARBA00012513"/>
    </source>
</evidence>
<gene>
    <name evidence="21" type="ORF">DCAR_023706</name>
</gene>
<dbReference type="PROSITE" id="PS50222">
    <property type="entry name" value="EF_HAND_2"/>
    <property type="match status" value="4"/>
</dbReference>
<keyword evidence="5" id="KW-0808">Transferase</keyword>
<evidence type="ECO:0000259" key="20">
    <source>
        <dbReference type="PROSITE" id="PS50222"/>
    </source>
</evidence>
<organism evidence="21">
    <name type="scientific">Daucus carota subsp. sativus</name>
    <name type="common">Carrot</name>
    <dbReference type="NCBI Taxonomy" id="79200"/>
    <lineage>
        <taxon>Eukaryota</taxon>
        <taxon>Viridiplantae</taxon>
        <taxon>Streptophyta</taxon>
        <taxon>Embryophyta</taxon>
        <taxon>Tracheophyta</taxon>
        <taxon>Spermatophyta</taxon>
        <taxon>Magnoliopsida</taxon>
        <taxon>eudicotyledons</taxon>
        <taxon>Gunneridae</taxon>
        <taxon>Pentapetalae</taxon>
        <taxon>asterids</taxon>
        <taxon>campanulids</taxon>
        <taxon>Apiales</taxon>
        <taxon>Apiaceae</taxon>
        <taxon>Apioideae</taxon>
        <taxon>Scandiceae</taxon>
        <taxon>Daucinae</taxon>
        <taxon>Daucus</taxon>
        <taxon>Daucus sect. Daucus</taxon>
    </lineage>
</organism>
<feature type="domain" description="EF-hand" evidence="20">
    <location>
        <begin position="928"/>
        <end position="963"/>
    </location>
</feature>
<evidence type="ECO:0000256" key="10">
    <source>
        <dbReference type="ARBA" id="ARBA00022837"/>
    </source>
</evidence>
<evidence type="ECO:0000256" key="7">
    <source>
        <dbReference type="ARBA" id="ARBA00022737"/>
    </source>
</evidence>
<sequence>MATSTSPNPQPSAVPPVSTTSPQPLKLSPPAPSFPLPDPSATSPAATPNNPPQAPTSVNSTALPPGSLPSPPPEQSVAATPPPQSRASPPPKPSKPVPPPEQSITSPPPEQPIATPPPEQPIATPPPEQPIATPPPEQPIATPPPEQPIATPPPEQPLTSPPPEQTITSPPAPPQNSVTSAPPPHLGNVPPPSEISPPPLPNSETPPRSTSPTTSPLPPSVPLVASPPSPPSPLPVSPSKPTPSVKSPSPEPPPSPSQKPVKHSNNSQSPPSLPPENSPPAQTKRPKISSPSPPPPVKSPHSAPPDSSVSSNISLKVSPPPSPKYNLNVSPPPSINPVTNTSAKLKSTESAGIGTGGTVAIVLVLGLILISLIAAAVFCIRKRKRNFSLMKGDHIIPTSFSCSPKSDSALLKVPTNETHSGSYMGNEVVYSPTESSRLGNSRPWFTYAEIVDATNGFSPHNLLGEGGFGCVYKGYLVDGREIAVKQLNVGGGQGEREFKAEVEIISRVHHRHLVSLVGYCISENQRLLVYDYVPNNNLYFHLQEEGRPVMEWTKRVKVAAGAARGIAYLHEDCHPRIIHRDIKSSNILLDNSFEAQVSDFGLAKLAWDVTHVTTRVIGTFGYMAPEYAASGMLTEKSDVYSFGVVLLELITGRKPVDATQPSGNESLVEWARPLLSAALDNGDLRGLADPGLGNDYVDHEMFKLVEVAAACVRHAAAKRPRMGQVVREFDSMAASDLSNGMKLIRKAKQYVKKLRNSKKEANTITRQLSGFSIDEVLRSHSGSFRIKFESILSEECCGNCMDEIEKALEDMSGNGNEQVNQLKEIFTRFDMDSDGSLTQLELAALLRSIGLRPKGDQIHALLTNMDGNGNGLIEFEELVEAIMPDVDEEVMISEDQLMEVFRSFDRDGNGFITAAELAKQMAKMGHPLTYRELSEMMREADANGDGVISFNEFTSIMGKSAIDFLGITVS</sequence>
<dbReference type="FunFam" id="3.30.200.20:FF:000212">
    <property type="entry name" value="Proline-rich receptor-like protein kinase PERK8"/>
    <property type="match status" value="1"/>
</dbReference>
<keyword evidence="6 18" id="KW-0812">Transmembrane</keyword>
<proteinExistence type="predicted"/>
<feature type="domain" description="EF-hand" evidence="20">
    <location>
        <begin position="892"/>
        <end position="927"/>
    </location>
</feature>
<evidence type="ECO:0000256" key="15">
    <source>
        <dbReference type="ARBA" id="ARBA00048679"/>
    </source>
</evidence>
<keyword evidence="10" id="KW-0106">Calcium</keyword>
<feature type="compositionally biased region" description="Pro residues" evidence="17">
    <location>
        <begin position="27"/>
        <end position="38"/>
    </location>
</feature>
<dbReference type="InterPro" id="IPR047117">
    <property type="entry name" value="PERK1-13-like"/>
</dbReference>
<protein>
    <recommendedName>
        <fullName evidence="2">non-specific serine/threonine protein kinase</fullName>
        <ecNumber evidence="2">2.7.11.1</ecNumber>
    </recommendedName>
</protein>
<feature type="compositionally biased region" description="Low complexity" evidence="17">
    <location>
        <begin position="15"/>
        <end position="26"/>
    </location>
</feature>
<dbReference type="InterPro" id="IPR008271">
    <property type="entry name" value="Ser/Thr_kinase_AS"/>
</dbReference>
<dbReference type="Gene3D" id="1.10.510.10">
    <property type="entry name" value="Transferase(Phosphotransferase) domain 1"/>
    <property type="match status" value="1"/>
</dbReference>
<dbReference type="InterPro" id="IPR011992">
    <property type="entry name" value="EF-hand-dom_pair"/>
</dbReference>
<keyword evidence="13 18" id="KW-0472">Membrane</keyword>
<accession>A0A161ZI74</accession>
<name>A0A161ZI74_DAUCS</name>
<feature type="domain" description="EF-hand" evidence="20">
    <location>
        <begin position="817"/>
        <end position="852"/>
    </location>
</feature>
<dbReference type="InterPro" id="IPR002048">
    <property type="entry name" value="EF_hand_dom"/>
</dbReference>
<dbReference type="OMA" id="NYIDSEM"/>
<evidence type="ECO:0000256" key="6">
    <source>
        <dbReference type="ARBA" id="ARBA00022692"/>
    </source>
</evidence>
<evidence type="ECO:0000256" key="17">
    <source>
        <dbReference type="SAM" id="MobiDB-lite"/>
    </source>
</evidence>
<feature type="compositionally biased region" description="Pro residues" evidence="17">
    <location>
        <begin position="215"/>
        <end position="241"/>
    </location>
</feature>
<comment type="catalytic activity">
    <reaction evidence="14">
        <text>L-threonyl-[protein] + ATP = O-phospho-L-threonyl-[protein] + ADP + H(+)</text>
        <dbReference type="Rhea" id="RHEA:46608"/>
        <dbReference type="Rhea" id="RHEA-COMP:11060"/>
        <dbReference type="Rhea" id="RHEA-COMP:11605"/>
        <dbReference type="ChEBI" id="CHEBI:15378"/>
        <dbReference type="ChEBI" id="CHEBI:30013"/>
        <dbReference type="ChEBI" id="CHEBI:30616"/>
        <dbReference type="ChEBI" id="CHEBI:61977"/>
        <dbReference type="ChEBI" id="CHEBI:456216"/>
        <dbReference type="EC" id="2.7.11.1"/>
    </reaction>
</comment>
<dbReference type="GO" id="GO:0005886">
    <property type="term" value="C:plasma membrane"/>
    <property type="evidence" value="ECO:0007669"/>
    <property type="project" value="UniProtKB-SubCell"/>
</dbReference>
<feature type="region of interest" description="Disordered" evidence="17">
    <location>
        <begin position="1"/>
        <end position="341"/>
    </location>
</feature>
<dbReference type="Pfam" id="PF13499">
    <property type="entry name" value="EF-hand_7"/>
    <property type="match status" value="2"/>
</dbReference>
<dbReference type="Gene3D" id="1.10.238.10">
    <property type="entry name" value="EF-hand"/>
    <property type="match status" value="1"/>
</dbReference>
<evidence type="ECO:0000256" key="12">
    <source>
        <dbReference type="ARBA" id="ARBA00022989"/>
    </source>
</evidence>
<dbReference type="GO" id="GO:0005509">
    <property type="term" value="F:calcium ion binding"/>
    <property type="evidence" value="ECO:0007669"/>
    <property type="project" value="InterPro"/>
</dbReference>
<keyword evidence="11 16" id="KW-0067">ATP-binding</keyword>
<feature type="binding site" evidence="16">
    <location>
        <position position="485"/>
    </location>
    <ligand>
        <name>ATP</name>
        <dbReference type="ChEBI" id="CHEBI:30616"/>
    </ligand>
</feature>
<dbReference type="InterPro" id="IPR001245">
    <property type="entry name" value="Ser-Thr/Tyr_kinase_cat_dom"/>
</dbReference>
<dbReference type="AlphaFoldDB" id="A0A161ZI74"/>
<dbReference type="InterPro" id="IPR018247">
    <property type="entry name" value="EF_Hand_1_Ca_BS"/>
</dbReference>
<evidence type="ECO:0000256" key="18">
    <source>
        <dbReference type="SAM" id="Phobius"/>
    </source>
</evidence>